<dbReference type="Gene3D" id="3.40.50.80">
    <property type="entry name" value="Nucleotide-binding domain of ferredoxin-NADP reductase (FNR) module"/>
    <property type="match status" value="1"/>
</dbReference>
<dbReference type="InterPro" id="IPR039261">
    <property type="entry name" value="FNR_nucleotide-bd"/>
</dbReference>
<dbReference type="GO" id="GO:0046872">
    <property type="term" value="F:metal ion binding"/>
    <property type="evidence" value="ECO:0007669"/>
    <property type="project" value="UniProtKB-KW"/>
</dbReference>
<evidence type="ECO:0000256" key="1">
    <source>
        <dbReference type="ARBA" id="ARBA00001974"/>
    </source>
</evidence>
<keyword evidence="3" id="KW-0001">2Fe-2S</keyword>
<dbReference type="CDD" id="cd06214">
    <property type="entry name" value="PA_degradation_oxidoreductase_like"/>
    <property type="match status" value="1"/>
</dbReference>
<keyword evidence="5" id="KW-0274">FAD</keyword>
<keyword evidence="8" id="KW-0411">Iron-sulfur</keyword>
<dbReference type="InterPro" id="IPR012675">
    <property type="entry name" value="Beta-grasp_dom_sf"/>
</dbReference>
<evidence type="ECO:0000256" key="7">
    <source>
        <dbReference type="ARBA" id="ARBA00023004"/>
    </source>
</evidence>
<dbReference type="GO" id="GO:0016491">
    <property type="term" value="F:oxidoreductase activity"/>
    <property type="evidence" value="ECO:0007669"/>
    <property type="project" value="UniProtKB-KW"/>
</dbReference>
<reference evidence="11 12" key="1">
    <citation type="submission" date="2020-04" db="EMBL/GenBank/DDBJ databases">
        <title>Gordonia sp. nov. TBRC 11910.</title>
        <authorList>
            <person name="Suriyachadkun C."/>
        </authorList>
    </citation>
    <scope>NUCLEOTIDE SEQUENCE [LARGE SCALE GENOMIC DNA]</scope>
    <source>
        <strain evidence="11 12">TBRC 11910</strain>
    </source>
</reference>
<accession>A0A848L8N0</accession>
<dbReference type="Proteomes" id="UP000550729">
    <property type="component" value="Unassembled WGS sequence"/>
</dbReference>
<feature type="domain" description="2Fe-2S ferredoxin-type" evidence="9">
    <location>
        <begin position="255"/>
        <end position="343"/>
    </location>
</feature>
<evidence type="ECO:0000313" key="12">
    <source>
        <dbReference type="Proteomes" id="UP000550729"/>
    </source>
</evidence>
<evidence type="ECO:0000256" key="2">
    <source>
        <dbReference type="ARBA" id="ARBA00022630"/>
    </source>
</evidence>
<dbReference type="InterPro" id="IPR017938">
    <property type="entry name" value="Riboflavin_synthase-like_b-brl"/>
</dbReference>
<sequence length="343" mass="36040">MTVTTRVRTLGVDAVVTGVDDETSDARTIRLAFPDGVSYLPGQFVTIRIPSELTGSVARSYSLATAPGVDAEPAIVVKRTVDGYGSNWLCDNASAGLTVHLIPPAGTFTPRSWDRPLHLFAAGSGITPVMSILRSALAEHSCEVSLFYANRDAASTIFATALDELVARYRGRLTVHHWLESERGLPTADAVAADCSASTDGPAFVCGPAPFMDLIELGLRAAGVPHDDIHVERYVSLTGDPFTVAAVDDTASDTCELTVSIDGASHLVPCGPSTTLLDAMLTHDVDAPYSCREGDCGSCVALLISGEVDRGTGIALEAEDIADGYLLTCQSKPIGGPVEIEFD</sequence>
<evidence type="ECO:0000256" key="5">
    <source>
        <dbReference type="ARBA" id="ARBA00022827"/>
    </source>
</evidence>
<organism evidence="11 12">
    <name type="scientific">Gordonia asplenii</name>
    <dbReference type="NCBI Taxonomy" id="2725283"/>
    <lineage>
        <taxon>Bacteria</taxon>
        <taxon>Bacillati</taxon>
        <taxon>Actinomycetota</taxon>
        <taxon>Actinomycetes</taxon>
        <taxon>Mycobacteriales</taxon>
        <taxon>Gordoniaceae</taxon>
        <taxon>Gordonia</taxon>
    </lineage>
</organism>
<dbReference type="InterPro" id="IPR050415">
    <property type="entry name" value="MRET"/>
</dbReference>
<keyword evidence="2" id="KW-0285">Flavoprotein</keyword>
<dbReference type="SUPFAM" id="SSF52343">
    <property type="entry name" value="Ferredoxin reductase-like, C-terminal NADP-linked domain"/>
    <property type="match status" value="1"/>
</dbReference>
<dbReference type="PRINTS" id="PR00410">
    <property type="entry name" value="PHEHYDRXLASE"/>
</dbReference>
<dbReference type="Gene3D" id="3.10.20.30">
    <property type="match status" value="1"/>
</dbReference>
<dbReference type="InterPro" id="IPR036010">
    <property type="entry name" value="2Fe-2S_ferredoxin-like_sf"/>
</dbReference>
<dbReference type="SUPFAM" id="SSF63380">
    <property type="entry name" value="Riboflavin synthase domain-like"/>
    <property type="match status" value="1"/>
</dbReference>
<keyword evidence="12" id="KW-1185">Reference proteome</keyword>
<dbReference type="Pfam" id="PF00970">
    <property type="entry name" value="FAD_binding_6"/>
    <property type="match status" value="1"/>
</dbReference>
<dbReference type="SUPFAM" id="SSF54292">
    <property type="entry name" value="2Fe-2S ferredoxin-like"/>
    <property type="match status" value="1"/>
</dbReference>
<protein>
    <submittedName>
        <fullName evidence="11">Ferredoxin--NADP reductase</fullName>
    </submittedName>
</protein>
<evidence type="ECO:0000256" key="6">
    <source>
        <dbReference type="ARBA" id="ARBA00023002"/>
    </source>
</evidence>
<keyword evidence="7" id="KW-0408">Iron</keyword>
<gene>
    <name evidence="11" type="ORF">HH308_26760</name>
</gene>
<dbReference type="InterPro" id="IPR001041">
    <property type="entry name" value="2Fe-2S_ferredoxin-type"/>
</dbReference>
<comment type="cofactor">
    <cofactor evidence="1">
        <name>FAD</name>
        <dbReference type="ChEBI" id="CHEBI:57692"/>
    </cofactor>
</comment>
<keyword evidence="4" id="KW-0479">Metal-binding</keyword>
<proteinExistence type="predicted"/>
<dbReference type="InterPro" id="IPR001433">
    <property type="entry name" value="OxRdtase_FAD/NAD-bd"/>
</dbReference>
<dbReference type="GO" id="GO:0050660">
    <property type="term" value="F:flavin adenine dinucleotide binding"/>
    <property type="evidence" value="ECO:0007669"/>
    <property type="project" value="TreeGrafter"/>
</dbReference>
<dbReference type="InterPro" id="IPR006058">
    <property type="entry name" value="2Fe2S_fd_BS"/>
</dbReference>
<comment type="caution">
    <text evidence="11">The sequence shown here is derived from an EMBL/GenBank/DDBJ whole genome shotgun (WGS) entry which is preliminary data.</text>
</comment>
<keyword evidence="6" id="KW-0560">Oxidoreductase</keyword>
<dbReference type="InterPro" id="IPR017927">
    <property type="entry name" value="FAD-bd_FR_type"/>
</dbReference>
<dbReference type="Gene3D" id="2.40.30.10">
    <property type="entry name" value="Translation factors"/>
    <property type="match status" value="1"/>
</dbReference>
<feature type="domain" description="FAD-binding FR-type" evidence="10">
    <location>
        <begin position="9"/>
        <end position="111"/>
    </location>
</feature>
<dbReference type="GO" id="GO:0051537">
    <property type="term" value="F:2 iron, 2 sulfur cluster binding"/>
    <property type="evidence" value="ECO:0007669"/>
    <property type="project" value="UniProtKB-KW"/>
</dbReference>
<dbReference type="EMBL" id="JABBNB010000042">
    <property type="protein sequence ID" value="NMO04831.1"/>
    <property type="molecule type" value="Genomic_DNA"/>
</dbReference>
<dbReference type="AlphaFoldDB" id="A0A848L8N0"/>
<evidence type="ECO:0000313" key="11">
    <source>
        <dbReference type="EMBL" id="NMO04831.1"/>
    </source>
</evidence>
<evidence type="ECO:0000259" key="10">
    <source>
        <dbReference type="PROSITE" id="PS51384"/>
    </source>
</evidence>
<dbReference type="PANTHER" id="PTHR47354">
    <property type="entry name" value="NADH OXIDOREDUCTASE HCR"/>
    <property type="match status" value="1"/>
</dbReference>
<dbReference type="RefSeq" id="WP_170197338.1">
    <property type="nucleotide sequence ID" value="NZ_JABBNB010000042.1"/>
</dbReference>
<dbReference type="PROSITE" id="PS51085">
    <property type="entry name" value="2FE2S_FER_2"/>
    <property type="match status" value="1"/>
</dbReference>
<evidence type="ECO:0000256" key="3">
    <source>
        <dbReference type="ARBA" id="ARBA00022714"/>
    </source>
</evidence>
<evidence type="ECO:0000259" key="9">
    <source>
        <dbReference type="PROSITE" id="PS51085"/>
    </source>
</evidence>
<evidence type="ECO:0000256" key="8">
    <source>
        <dbReference type="ARBA" id="ARBA00023014"/>
    </source>
</evidence>
<dbReference type="PANTHER" id="PTHR47354:SF8">
    <property type="entry name" value="1,2-PHENYLACETYL-COA EPOXIDASE, SUBUNIT E"/>
    <property type="match status" value="1"/>
</dbReference>
<dbReference type="Pfam" id="PF00111">
    <property type="entry name" value="Fer2"/>
    <property type="match status" value="1"/>
</dbReference>
<dbReference type="InterPro" id="IPR008333">
    <property type="entry name" value="Cbr1-like_FAD-bd_dom"/>
</dbReference>
<dbReference type="CDD" id="cd00207">
    <property type="entry name" value="fer2"/>
    <property type="match status" value="1"/>
</dbReference>
<dbReference type="Pfam" id="PF00175">
    <property type="entry name" value="NAD_binding_1"/>
    <property type="match status" value="1"/>
</dbReference>
<name>A0A848L8N0_9ACTN</name>
<evidence type="ECO:0000256" key="4">
    <source>
        <dbReference type="ARBA" id="ARBA00022723"/>
    </source>
</evidence>
<dbReference type="PROSITE" id="PS51384">
    <property type="entry name" value="FAD_FR"/>
    <property type="match status" value="1"/>
</dbReference>
<dbReference type="PROSITE" id="PS00197">
    <property type="entry name" value="2FE2S_FER_1"/>
    <property type="match status" value="1"/>
</dbReference>